<evidence type="ECO:0000256" key="1">
    <source>
        <dbReference type="SAM" id="MobiDB-lite"/>
    </source>
</evidence>
<evidence type="ECO:0000313" key="2">
    <source>
        <dbReference type="EMBL" id="KAK2616507.1"/>
    </source>
</evidence>
<dbReference type="AlphaFoldDB" id="A0AAJ0G2G8"/>
<evidence type="ECO:0008006" key="4">
    <source>
        <dbReference type="Google" id="ProtNLM"/>
    </source>
</evidence>
<dbReference type="Gene3D" id="3.30.710.10">
    <property type="entry name" value="Potassium Channel Kv1.1, Chain A"/>
    <property type="match status" value="1"/>
</dbReference>
<reference evidence="2" key="1">
    <citation type="submission" date="2023-06" db="EMBL/GenBank/DDBJ databases">
        <title>Conoideocrella luteorostrata (Hypocreales: Clavicipitaceae), a potential biocontrol fungus for elongate hemlock scale in United States Christmas tree production areas.</title>
        <authorList>
            <person name="Barrett H."/>
            <person name="Lovett B."/>
            <person name="Macias A.M."/>
            <person name="Stajich J.E."/>
            <person name="Kasson M.T."/>
        </authorList>
    </citation>
    <scope>NUCLEOTIDE SEQUENCE</scope>
    <source>
        <strain evidence="2">ARSEF 14590</strain>
    </source>
</reference>
<feature type="region of interest" description="Disordered" evidence="1">
    <location>
        <begin position="94"/>
        <end position="121"/>
    </location>
</feature>
<dbReference type="PANTHER" id="PTHR47843">
    <property type="entry name" value="BTB DOMAIN-CONTAINING PROTEIN-RELATED"/>
    <property type="match status" value="1"/>
</dbReference>
<name>A0AAJ0G2G8_9HYPO</name>
<dbReference type="SUPFAM" id="SSF54695">
    <property type="entry name" value="POZ domain"/>
    <property type="match status" value="1"/>
</dbReference>
<evidence type="ECO:0000313" key="3">
    <source>
        <dbReference type="Proteomes" id="UP001251528"/>
    </source>
</evidence>
<keyword evidence="3" id="KW-1185">Reference proteome</keyword>
<dbReference type="EMBL" id="JASWJB010000005">
    <property type="protein sequence ID" value="KAK2616507.1"/>
    <property type="molecule type" value="Genomic_DNA"/>
</dbReference>
<dbReference type="Proteomes" id="UP001251528">
    <property type="component" value="Unassembled WGS sequence"/>
</dbReference>
<feature type="compositionally biased region" description="Pro residues" evidence="1">
    <location>
        <begin position="100"/>
        <end position="119"/>
    </location>
</feature>
<protein>
    <recommendedName>
        <fullName evidence="4">BTB domain-containing protein</fullName>
    </recommendedName>
</protein>
<accession>A0AAJ0G2G8</accession>
<comment type="caution">
    <text evidence="2">The sequence shown here is derived from an EMBL/GenBank/DDBJ whole genome shotgun (WGS) entry which is preliminary data.</text>
</comment>
<organism evidence="2 3">
    <name type="scientific">Conoideocrella luteorostrata</name>
    <dbReference type="NCBI Taxonomy" id="1105319"/>
    <lineage>
        <taxon>Eukaryota</taxon>
        <taxon>Fungi</taxon>
        <taxon>Dikarya</taxon>
        <taxon>Ascomycota</taxon>
        <taxon>Pezizomycotina</taxon>
        <taxon>Sordariomycetes</taxon>
        <taxon>Hypocreomycetidae</taxon>
        <taxon>Hypocreales</taxon>
        <taxon>Clavicipitaceae</taxon>
        <taxon>Conoideocrella</taxon>
    </lineage>
</organism>
<proteinExistence type="predicted"/>
<sequence length="284" mass="32484">MNSFMPSPTFKFLIGPEKREYVLHSTLVAKQSSKLNMLINGPMKEAEEKCVTWSDTNEGTFIRFCEFVYKGSYSEGKVTKRPIEKDIELELDEADDNAVPPAPSSDPPSGPLPDLPPTPRELHRVLPTVVGDSKEHLDHKGDRLRAKLGSLYPRMRPKRRMLRNTPEDDCSEMFLSHAQIYVFADYHCIDALQELALANLRQALTEYKVHKESCSDVTQLLSFSFESTAEADKKTRTDQLRCLVSLFAACNIEHLWNDAEFQDFTRENRDFSCCLIEAMLERLD</sequence>
<gene>
    <name evidence="2" type="ORF">QQS21_000550</name>
</gene>
<dbReference type="InterPro" id="IPR011333">
    <property type="entry name" value="SKP1/BTB/POZ_sf"/>
</dbReference>